<keyword evidence="2" id="KW-1185">Reference proteome</keyword>
<accession>A0ACC2VMW3</accession>
<sequence>MTTTTNEVPTITTFVRRDDMPSLSDDMPTLSSSDSFTTPSIVVPSSNDNPYIQRQYNPSGSVFIAVGCIVGFILLAFIIYHLFRSMRASRLAKRSWAGTQNIEEKRHNSGLYGLTPTGTSGLSTLNTEYRLSVAKLPLLNHQHNKSLFSGLDVGDNSTLYASEAGATRNDLTNMFISPTAEVMAHKRNKSTSNLSSLGGSTSNFNSVLPAPATNRHSQIVPSLYINSDTNNSDMALSSKQSEASVQPRATPGRANKTTIPSVYLDDLIEK</sequence>
<gene>
    <name evidence="1" type="ORF">QFC19_005571</name>
</gene>
<dbReference type="Proteomes" id="UP001241377">
    <property type="component" value="Unassembled WGS sequence"/>
</dbReference>
<name>A0ACC2VMW3_9TREE</name>
<proteinExistence type="predicted"/>
<comment type="caution">
    <text evidence="1">The sequence shown here is derived from an EMBL/GenBank/DDBJ whole genome shotgun (WGS) entry which is preliminary data.</text>
</comment>
<organism evidence="1 2">
    <name type="scientific">Naganishia cerealis</name>
    <dbReference type="NCBI Taxonomy" id="610337"/>
    <lineage>
        <taxon>Eukaryota</taxon>
        <taxon>Fungi</taxon>
        <taxon>Dikarya</taxon>
        <taxon>Basidiomycota</taxon>
        <taxon>Agaricomycotina</taxon>
        <taxon>Tremellomycetes</taxon>
        <taxon>Filobasidiales</taxon>
        <taxon>Filobasidiaceae</taxon>
        <taxon>Naganishia</taxon>
    </lineage>
</organism>
<protein>
    <submittedName>
        <fullName evidence="1">Uncharacterized protein</fullName>
    </submittedName>
</protein>
<evidence type="ECO:0000313" key="1">
    <source>
        <dbReference type="EMBL" id="KAJ9100430.1"/>
    </source>
</evidence>
<dbReference type="EMBL" id="JASBWR010000063">
    <property type="protein sequence ID" value="KAJ9100430.1"/>
    <property type="molecule type" value="Genomic_DNA"/>
</dbReference>
<evidence type="ECO:0000313" key="2">
    <source>
        <dbReference type="Proteomes" id="UP001241377"/>
    </source>
</evidence>
<reference evidence="1" key="1">
    <citation type="submission" date="2023-04" db="EMBL/GenBank/DDBJ databases">
        <title>Draft Genome sequencing of Naganishia species isolated from polar environments using Oxford Nanopore Technology.</title>
        <authorList>
            <person name="Leo P."/>
            <person name="Venkateswaran K."/>
        </authorList>
    </citation>
    <scope>NUCLEOTIDE SEQUENCE</scope>
    <source>
        <strain evidence="1">MNA-CCFEE 5261</strain>
    </source>
</reference>